<accession>X0ZYS3</accession>
<dbReference type="Gene3D" id="1.10.10.10">
    <property type="entry name" value="Winged helix-like DNA-binding domain superfamily/Winged helix DNA-binding domain"/>
    <property type="match status" value="1"/>
</dbReference>
<evidence type="ECO:0000313" key="1">
    <source>
        <dbReference type="EMBL" id="GAG63027.1"/>
    </source>
</evidence>
<gene>
    <name evidence="1" type="ORF">S01H4_14618</name>
</gene>
<comment type="caution">
    <text evidence="1">The sequence shown here is derived from an EMBL/GenBank/DDBJ whole genome shotgun (WGS) entry which is preliminary data.</text>
</comment>
<proteinExistence type="predicted"/>
<sequence length="188" mass="22049">MNKIYQEISSLNDKFKTMCYGLTQNETDIEEAVQELMLYFLQMNPETLKKIYDKDGLDGITRYGAVVLKRSLTSKRSPFYYKYKKYYTHIDDYATSTTYDITETGEVIPSKHLYNIPDEVIENIGFKKLDKIDAALGEMYWYDRKVFELYYYDGNTLDSLAKKTGISRNSLFTTIDKVRTALKEILNE</sequence>
<name>X0ZYS3_9ZZZZ</name>
<reference evidence="1" key="1">
    <citation type="journal article" date="2014" name="Front. Microbiol.">
        <title>High frequency of phylogenetically diverse reductive dehalogenase-homologous genes in deep subseafloor sedimentary metagenomes.</title>
        <authorList>
            <person name="Kawai M."/>
            <person name="Futagami T."/>
            <person name="Toyoda A."/>
            <person name="Takaki Y."/>
            <person name="Nishi S."/>
            <person name="Hori S."/>
            <person name="Arai W."/>
            <person name="Tsubouchi T."/>
            <person name="Morono Y."/>
            <person name="Uchiyama I."/>
            <person name="Ito T."/>
            <person name="Fujiyama A."/>
            <person name="Inagaki F."/>
            <person name="Takami H."/>
        </authorList>
    </citation>
    <scope>NUCLEOTIDE SEQUENCE</scope>
    <source>
        <strain evidence="1">Expedition CK06-06</strain>
    </source>
</reference>
<dbReference type="SUPFAM" id="SSF88659">
    <property type="entry name" value="Sigma3 and sigma4 domains of RNA polymerase sigma factors"/>
    <property type="match status" value="1"/>
</dbReference>
<dbReference type="InterPro" id="IPR036388">
    <property type="entry name" value="WH-like_DNA-bd_sf"/>
</dbReference>
<organism evidence="1">
    <name type="scientific">marine sediment metagenome</name>
    <dbReference type="NCBI Taxonomy" id="412755"/>
    <lineage>
        <taxon>unclassified sequences</taxon>
        <taxon>metagenomes</taxon>
        <taxon>ecological metagenomes</taxon>
    </lineage>
</organism>
<dbReference type="EMBL" id="BART01006409">
    <property type="protein sequence ID" value="GAG63027.1"/>
    <property type="molecule type" value="Genomic_DNA"/>
</dbReference>
<protein>
    <submittedName>
        <fullName evidence="1">Uncharacterized protein</fullName>
    </submittedName>
</protein>
<dbReference type="AlphaFoldDB" id="X0ZYS3"/>
<dbReference type="InterPro" id="IPR013324">
    <property type="entry name" value="RNA_pol_sigma_r3/r4-like"/>
</dbReference>